<evidence type="ECO:0000256" key="1">
    <source>
        <dbReference type="SAM" id="SignalP"/>
    </source>
</evidence>
<feature type="chain" id="PRO_5009185106" description="DUF1684 domain-containing protein" evidence="1">
    <location>
        <begin position="22"/>
        <end position="202"/>
    </location>
</feature>
<gene>
    <name evidence="2" type="ORF">BFP71_09110</name>
</gene>
<dbReference type="Proteomes" id="UP000095552">
    <property type="component" value="Unassembled WGS sequence"/>
</dbReference>
<keyword evidence="1" id="KW-0732">Signal</keyword>
<dbReference type="OrthoDB" id="5493262at2"/>
<dbReference type="RefSeq" id="WP_069835179.1">
    <property type="nucleotide sequence ID" value="NZ_MDGQ01000005.1"/>
</dbReference>
<keyword evidence="3" id="KW-1185">Reference proteome</keyword>
<dbReference type="Pfam" id="PF07920">
    <property type="entry name" value="DUF1684"/>
    <property type="match status" value="1"/>
</dbReference>
<accession>A0A1E5SKR4</accession>
<dbReference type="EMBL" id="MDGQ01000005">
    <property type="protein sequence ID" value="OEJ99717.1"/>
    <property type="molecule type" value="Genomic_DNA"/>
</dbReference>
<proteinExistence type="predicted"/>
<protein>
    <recommendedName>
        <fullName evidence="4">DUF1684 domain-containing protein</fullName>
    </recommendedName>
</protein>
<organism evidence="2 3">
    <name type="scientific">Roseivirga misakiensis</name>
    <dbReference type="NCBI Taxonomy" id="1563681"/>
    <lineage>
        <taxon>Bacteria</taxon>
        <taxon>Pseudomonadati</taxon>
        <taxon>Bacteroidota</taxon>
        <taxon>Cytophagia</taxon>
        <taxon>Cytophagales</taxon>
        <taxon>Roseivirgaceae</taxon>
        <taxon>Roseivirga</taxon>
    </lineage>
</organism>
<evidence type="ECO:0000313" key="3">
    <source>
        <dbReference type="Proteomes" id="UP000095552"/>
    </source>
</evidence>
<reference evidence="2 3" key="1">
    <citation type="submission" date="2016-08" db="EMBL/GenBank/DDBJ databases">
        <title>Draft genome of Fabibacter sp. strain SK-8.</title>
        <authorList>
            <person name="Wong S.-K."/>
            <person name="Hamasaki K."/>
            <person name="Yoshizawa S."/>
        </authorList>
    </citation>
    <scope>NUCLEOTIDE SEQUENCE [LARGE SCALE GENOMIC DNA]</scope>
    <source>
        <strain evidence="2 3">SK-8</strain>
    </source>
</reference>
<dbReference type="STRING" id="1563681.BFP71_09110"/>
<feature type="signal peptide" evidence="1">
    <location>
        <begin position="1"/>
        <end position="21"/>
    </location>
</feature>
<comment type="caution">
    <text evidence="2">The sequence shown here is derived from an EMBL/GenBank/DDBJ whole genome shotgun (WGS) entry which is preliminary data.</text>
</comment>
<dbReference type="PANTHER" id="PTHR41913">
    <property type="entry name" value="DUF1684 DOMAIN-CONTAINING PROTEIN"/>
    <property type="match status" value="1"/>
</dbReference>
<evidence type="ECO:0000313" key="2">
    <source>
        <dbReference type="EMBL" id="OEJ99717.1"/>
    </source>
</evidence>
<dbReference type="AlphaFoldDB" id="A0A1E5SKR4"/>
<dbReference type="PANTHER" id="PTHR41913:SF1">
    <property type="entry name" value="DUF1684 DOMAIN-CONTAINING PROTEIN"/>
    <property type="match status" value="1"/>
</dbReference>
<evidence type="ECO:0008006" key="4">
    <source>
        <dbReference type="Google" id="ProtNLM"/>
    </source>
</evidence>
<name>A0A1E5SKR4_9BACT</name>
<dbReference type="InterPro" id="IPR012467">
    <property type="entry name" value="DUF1684"/>
</dbReference>
<sequence>MFKKGLFIATYLVTILSVAIAQDKTFFEEIAEYRKSQNEDFLDPQKSPLNADQIEKFKGHTFFKPDSIYRVKARFEKTPDSKPFLLGTSKGTNRLYKRLGILHFELKGQSLTIEAYLQVQSFALRTKKVYVFLPIMDKTTGESTYSAGRYLHYEGIPEGDEWIVDFNKLYNPSCAYSDRFECPKVPEPNHLPIAIEAGIKGW</sequence>